<comment type="subcellular location">
    <subcellularLocation>
        <location evidence="2">Membrane</location>
        <topology evidence="2">Multi-pass membrane protein</topology>
    </subcellularLocation>
</comment>
<keyword evidence="3" id="KW-0813">Transport</keyword>
<comment type="cofactor">
    <cofactor evidence="1">
        <name>heme b</name>
        <dbReference type="ChEBI" id="CHEBI:60344"/>
    </cofactor>
</comment>
<evidence type="ECO:0000256" key="5">
    <source>
        <dbReference type="ARBA" id="ARBA00022692"/>
    </source>
</evidence>
<feature type="transmembrane region" description="Helical" evidence="12">
    <location>
        <begin position="60"/>
        <end position="83"/>
    </location>
</feature>
<dbReference type="GO" id="GO:0046872">
    <property type="term" value="F:metal ion binding"/>
    <property type="evidence" value="ECO:0007669"/>
    <property type="project" value="UniProtKB-KW"/>
</dbReference>
<dbReference type="EMBL" id="JACVVK020000040">
    <property type="protein sequence ID" value="KAK7499962.1"/>
    <property type="molecule type" value="Genomic_DNA"/>
</dbReference>
<dbReference type="GO" id="GO:0140571">
    <property type="term" value="F:transmembrane ascorbate ferrireductase activity"/>
    <property type="evidence" value="ECO:0007669"/>
    <property type="project" value="UniProtKB-EC"/>
</dbReference>
<gene>
    <name evidence="14" type="ORF">BaRGS_00008810</name>
</gene>
<name>A0ABD0LLU3_9CAEN</name>
<dbReference type="InterPro" id="IPR006593">
    <property type="entry name" value="Cyt_b561/ferric_Rdtase_TM"/>
</dbReference>
<evidence type="ECO:0000256" key="10">
    <source>
        <dbReference type="ARBA" id="ARBA00023136"/>
    </source>
</evidence>
<evidence type="ECO:0000256" key="4">
    <source>
        <dbReference type="ARBA" id="ARBA00022617"/>
    </source>
</evidence>
<keyword evidence="4" id="KW-0349">Heme</keyword>
<evidence type="ECO:0000313" key="14">
    <source>
        <dbReference type="EMBL" id="KAK7499962.1"/>
    </source>
</evidence>
<feature type="domain" description="Cytochrome b561" evidence="13">
    <location>
        <begin position="1"/>
        <end position="195"/>
    </location>
</feature>
<feature type="transmembrane region" description="Helical" evidence="12">
    <location>
        <begin position="30"/>
        <end position="48"/>
    </location>
</feature>
<keyword evidence="8 12" id="KW-1133">Transmembrane helix</keyword>
<evidence type="ECO:0000259" key="13">
    <source>
        <dbReference type="PROSITE" id="PS50939"/>
    </source>
</evidence>
<keyword evidence="7" id="KW-0249">Electron transport</keyword>
<evidence type="ECO:0000313" key="15">
    <source>
        <dbReference type="Proteomes" id="UP001519460"/>
    </source>
</evidence>
<evidence type="ECO:0000256" key="6">
    <source>
        <dbReference type="ARBA" id="ARBA00022723"/>
    </source>
</evidence>
<dbReference type="PANTHER" id="PTHR15422">
    <property type="entry name" value="OS05G0565100 PROTEIN"/>
    <property type="match status" value="1"/>
</dbReference>
<dbReference type="GO" id="GO:0016020">
    <property type="term" value="C:membrane"/>
    <property type="evidence" value="ECO:0007669"/>
    <property type="project" value="UniProtKB-SubCell"/>
</dbReference>
<evidence type="ECO:0000256" key="1">
    <source>
        <dbReference type="ARBA" id="ARBA00001970"/>
    </source>
</evidence>
<comment type="caution">
    <text evidence="14">The sequence shown here is derived from an EMBL/GenBank/DDBJ whole genome shotgun (WGS) entry which is preliminary data.</text>
</comment>
<dbReference type="CDD" id="cd08761">
    <property type="entry name" value="Cyt_b561_CYB561D2_like"/>
    <property type="match status" value="1"/>
</dbReference>
<sequence length="205" mass="22645">MVAHVAALLFCAFIIYVAVPGSSLFSWHPTLMVLAYALMMFEAVLVFSRHSSLVEGLSHSVKVTIHWSLASLSAILAVGGLAVKENNQKQHFATWHGLIGLVTVGYSCMQLMGGASVKYYNLSSRFIKMRLVDLKMTHAVSGVAAFTLVTATLMLALYSNWVSERIKGFAWYACAMAVSWVGMVVMNQVTEKYASRFRRKPAARR</sequence>
<evidence type="ECO:0000256" key="2">
    <source>
        <dbReference type="ARBA" id="ARBA00004141"/>
    </source>
</evidence>
<feature type="transmembrane region" description="Helical" evidence="12">
    <location>
        <begin position="95"/>
        <end position="117"/>
    </location>
</feature>
<dbReference type="Gene3D" id="1.20.120.1770">
    <property type="match status" value="1"/>
</dbReference>
<dbReference type="InterPro" id="IPR045150">
    <property type="entry name" value="CYB561D1/2"/>
</dbReference>
<dbReference type="EC" id="7.2.1.3" evidence="11"/>
<evidence type="ECO:0000256" key="12">
    <source>
        <dbReference type="SAM" id="Phobius"/>
    </source>
</evidence>
<protein>
    <recommendedName>
        <fullName evidence="11">ascorbate ferrireductase (transmembrane)</fullName>
        <ecNumber evidence="11">7.2.1.3</ecNumber>
    </recommendedName>
</protein>
<dbReference type="PANTHER" id="PTHR15422:SF45">
    <property type="entry name" value="CYTOCHROME B561 DOMAIN-CONTAINING PROTEIN"/>
    <property type="match status" value="1"/>
</dbReference>
<dbReference type="Proteomes" id="UP001519460">
    <property type="component" value="Unassembled WGS sequence"/>
</dbReference>
<evidence type="ECO:0000256" key="11">
    <source>
        <dbReference type="ARBA" id="ARBA00024225"/>
    </source>
</evidence>
<keyword evidence="9" id="KW-0408">Iron</keyword>
<dbReference type="PROSITE" id="PS50939">
    <property type="entry name" value="CYTOCHROME_B561"/>
    <property type="match status" value="1"/>
</dbReference>
<keyword evidence="15" id="KW-1185">Reference proteome</keyword>
<keyword evidence="6" id="KW-0479">Metal-binding</keyword>
<reference evidence="14 15" key="1">
    <citation type="journal article" date="2023" name="Sci. Data">
        <title>Genome assembly of the Korean intertidal mud-creeper Batillaria attramentaria.</title>
        <authorList>
            <person name="Patra A.K."/>
            <person name="Ho P.T."/>
            <person name="Jun S."/>
            <person name="Lee S.J."/>
            <person name="Kim Y."/>
            <person name="Won Y.J."/>
        </authorList>
    </citation>
    <scope>NUCLEOTIDE SEQUENCE [LARGE SCALE GENOMIC DNA]</scope>
    <source>
        <strain evidence="14">Wonlab-2016</strain>
    </source>
</reference>
<dbReference type="Pfam" id="PF03188">
    <property type="entry name" value="Cytochrom_B561"/>
    <property type="match status" value="1"/>
</dbReference>
<proteinExistence type="predicted"/>
<evidence type="ECO:0000256" key="7">
    <source>
        <dbReference type="ARBA" id="ARBA00022982"/>
    </source>
</evidence>
<organism evidence="14 15">
    <name type="scientific">Batillaria attramentaria</name>
    <dbReference type="NCBI Taxonomy" id="370345"/>
    <lineage>
        <taxon>Eukaryota</taxon>
        <taxon>Metazoa</taxon>
        <taxon>Spiralia</taxon>
        <taxon>Lophotrochozoa</taxon>
        <taxon>Mollusca</taxon>
        <taxon>Gastropoda</taxon>
        <taxon>Caenogastropoda</taxon>
        <taxon>Sorbeoconcha</taxon>
        <taxon>Cerithioidea</taxon>
        <taxon>Batillariidae</taxon>
        <taxon>Batillaria</taxon>
    </lineage>
</organism>
<evidence type="ECO:0000256" key="9">
    <source>
        <dbReference type="ARBA" id="ARBA00023004"/>
    </source>
</evidence>
<keyword evidence="10 12" id="KW-0472">Membrane</keyword>
<feature type="transmembrane region" description="Helical" evidence="12">
    <location>
        <begin position="169"/>
        <end position="190"/>
    </location>
</feature>
<evidence type="ECO:0000256" key="3">
    <source>
        <dbReference type="ARBA" id="ARBA00022448"/>
    </source>
</evidence>
<dbReference type="SMART" id="SM00665">
    <property type="entry name" value="B561"/>
    <property type="match status" value="1"/>
</dbReference>
<evidence type="ECO:0000256" key="8">
    <source>
        <dbReference type="ARBA" id="ARBA00022989"/>
    </source>
</evidence>
<keyword evidence="5 12" id="KW-0812">Transmembrane</keyword>
<feature type="transmembrane region" description="Helical" evidence="12">
    <location>
        <begin position="138"/>
        <end position="157"/>
    </location>
</feature>
<accession>A0ABD0LLU3</accession>
<dbReference type="AlphaFoldDB" id="A0ABD0LLU3"/>